<evidence type="ECO:0000256" key="2">
    <source>
        <dbReference type="ARBA" id="ARBA00023004"/>
    </source>
</evidence>
<comment type="caution">
    <text evidence="7">The sequence shown here is derived from an EMBL/GenBank/DDBJ whole genome shotgun (WGS) entry which is preliminary data.</text>
</comment>
<dbReference type="SUPFAM" id="SSF109854">
    <property type="entry name" value="DinB/YfiT-like putative metalloenzymes"/>
    <property type="match status" value="1"/>
</dbReference>
<dbReference type="Pfam" id="PF12867">
    <property type="entry name" value="DinB_2"/>
    <property type="match status" value="1"/>
</dbReference>
<proteinExistence type="predicted"/>
<evidence type="ECO:0000256" key="3">
    <source>
        <dbReference type="ARBA" id="ARBA00037882"/>
    </source>
</evidence>
<dbReference type="InterPro" id="IPR005532">
    <property type="entry name" value="SUMF_dom"/>
</dbReference>
<dbReference type="SUPFAM" id="SSF56436">
    <property type="entry name" value="C-type lectin-like"/>
    <property type="match status" value="1"/>
</dbReference>
<evidence type="ECO:0000313" key="7">
    <source>
        <dbReference type="EMBL" id="MEP1059164.1"/>
    </source>
</evidence>
<sequence>MTSISKADQSDVVTNNVLADPVLAADDRAKERSHASNSLQDRRQQIKQQMEACRLATLALFQTVDYNTFCQQAHPDFSPIGWHLGHIAYTEALWLLEHLAGLPPQYPQYRRLFAADTLPKAERVYLPDLAEVQTYLSAVRKATFAYLETAPLDEQERLWRWLLQHESQHGETIAIVLALIKRQKAEGKRQKVEESGQPSALRPQLLAISRQSKTQNLELKTVPSTSLPLSLPTPYSRSAERSRRSPLPTPQICIPAGSFECGNASLEALDNERPVHRVSVETYWIDRAPVTCKQYQAFMSAGGYQEQRWWSEEGWAWLQSAQVIQPLYWSDAPDRANHPVCGVSWYEADAYARFVGKRLPTEAEWEKAASWNPIVKQRQTYPWGEAVPSEHDCNCNHAVGQTTPVGAYPAGTSPFGCEDLLGNVWEWTNSWFDRYTGFEAYPYRGYSEAYFDGQHRILKGGSWATQPSSLRCAFRNWYHPHVREIFAGFRCVSDVG</sequence>
<keyword evidence="8" id="KW-1185">Reference proteome</keyword>
<feature type="compositionally biased region" description="Low complexity" evidence="4">
    <location>
        <begin position="224"/>
        <end position="234"/>
    </location>
</feature>
<evidence type="ECO:0000259" key="5">
    <source>
        <dbReference type="Pfam" id="PF03781"/>
    </source>
</evidence>
<dbReference type="PANTHER" id="PTHR23150">
    <property type="entry name" value="SULFATASE MODIFYING FACTOR 1, 2"/>
    <property type="match status" value="1"/>
</dbReference>
<dbReference type="InterPro" id="IPR034660">
    <property type="entry name" value="DinB/YfiT-like"/>
</dbReference>
<evidence type="ECO:0000259" key="6">
    <source>
        <dbReference type="Pfam" id="PF12867"/>
    </source>
</evidence>
<evidence type="ECO:0000256" key="4">
    <source>
        <dbReference type="SAM" id="MobiDB-lite"/>
    </source>
</evidence>
<accession>A0ABV0KIV9</accession>
<reference evidence="7 8" key="1">
    <citation type="submission" date="2022-04" db="EMBL/GenBank/DDBJ databases">
        <title>Positive selection, recombination, and allopatry shape intraspecific diversity of widespread and dominant cyanobacteria.</title>
        <authorList>
            <person name="Wei J."/>
            <person name="Shu W."/>
            <person name="Hu C."/>
        </authorList>
    </citation>
    <scope>NUCLEOTIDE SEQUENCE [LARGE SCALE GENOMIC DNA]</scope>
    <source>
        <strain evidence="7 8">AS-A4</strain>
    </source>
</reference>
<dbReference type="InterPro" id="IPR051043">
    <property type="entry name" value="Sulfatase_Mod_Factor_Kinase"/>
</dbReference>
<dbReference type="EMBL" id="JAMPLM010000009">
    <property type="protein sequence ID" value="MEP1059164.1"/>
    <property type="molecule type" value="Genomic_DNA"/>
</dbReference>
<feature type="domain" description="DinB-like" evidence="6">
    <location>
        <begin position="49"/>
        <end position="173"/>
    </location>
</feature>
<keyword evidence="1" id="KW-0560">Oxidoreductase</keyword>
<dbReference type="InterPro" id="IPR024775">
    <property type="entry name" value="DinB-like"/>
</dbReference>
<feature type="region of interest" description="Disordered" evidence="4">
    <location>
        <begin position="224"/>
        <end position="247"/>
    </location>
</feature>
<feature type="domain" description="Sulfatase-modifying factor enzyme-like" evidence="5">
    <location>
        <begin position="251"/>
        <end position="492"/>
    </location>
</feature>
<dbReference type="InterPro" id="IPR042095">
    <property type="entry name" value="SUMF_sf"/>
</dbReference>
<dbReference type="Pfam" id="PF03781">
    <property type="entry name" value="FGE-sulfatase"/>
    <property type="match status" value="1"/>
</dbReference>
<evidence type="ECO:0000313" key="8">
    <source>
        <dbReference type="Proteomes" id="UP001476950"/>
    </source>
</evidence>
<protein>
    <submittedName>
        <fullName evidence="7">SUMF1/EgtB/PvdO family nonheme iron enzyme</fullName>
    </submittedName>
</protein>
<dbReference type="Gene3D" id="1.20.120.450">
    <property type="entry name" value="dinb family like domain"/>
    <property type="match status" value="1"/>
</dbReference>
<comment type="pathway">
    <text evidence="3">Amino-acid biosynthesis; ergothioneine biosynthesis.</text>
</comment>
<evidence type="ECO:0000256" key="1">
    <source>
        <dbReference type="ARBA" id="ARBA00023002"/>
    </source>
</evidence>
<name>A0ABV0KIV9_9CYAN</name>
<dbReference type="Gene3D" id="3.90.1580.10">
    <property type="entry name" value="paralog of FGE (formylglycine-generating enzyme)"/>
    <property type="match status" value="1"/>
</dbReference>
<keyword evidence="2" id="KW-0408">Iron</keyword>
<organism evidence="7 8">
    <name type="scientific">Stenomitos frigidus AS-A4</name>
    <dbReference type="NCBI Taxonomy" id="2933935"/>
    <lineage>
        <taxon>Bacteria</taxon>
        <taxon>Bacillati</taxon>
        <taxon>Cyanobacteriota</taxon>
        <taxon>Cyanophyceae</taxon>
        <taxon>Leptolyngbyales</taxon>
        <taxon>Leptolyngbyaceae</taxon>
        <taxon>Stenomitos</taxon>
    </lineage>
</organism>
<dbReference type="PANTHER" id="PTHR23150:SF36">
    <property type="entry name" value="HERCYNINE OXYGENASE"/>
    <property type="match status" value="1"/>
</dbReference>
<dbReference type="InterPro" id="IPR016187">
    <property type="entry name" value="CTDL_fold"/>
</dbReference>
<dbReference type="Proteomes" id="UP001476950">
    <property type="component" value="Unassembled WGS sequence"/>
</dbReference>
<dbReference type="RefSeq" id="WP_431192572.1">
    <property type="nucleotide sequence ID" value="NZ_JAMPLM010000009.1"/>
</dbReference>
<gene>
    <name evidence="7" type="ORF">NDI38_12015</name>
</gene>